<dbReference type="InterPro" id="IPR027417">
    <property type="entry name" value="P-loop_NTPase"/>
</dbReference>
<evidence type="ECO:0000256" key="1">
    <source>
        <dbReference type="ARBA" id="ARBA00022448"/>
    </source>
</evidence>
<name>A0A348XN94_THESC</name>
<dbReference type="Pfam" id="PF12399">
    <property type="entry name" value="BCA_ABC_TP_C"/>
    <property type="match status" value="1"/>
</dbReference>
<dbReference type="PANTHER" id="PTHR45772">
    <property type="entry name" value="CONSERVED COMPONENT OF ABC TRANSPORTER FOR NATURAL AMINO ACIDS-RELATED"/>
    <property type="match status" value="1"/>
</dbReference>
<keyword evidence="2" id="KW-0547">Nucleotide-binding</keyword>
<dbReference type="InterPro" id="IPR051120">
    <property type="entry name" value="ABC_AA/LPS_Transport"/>
</dbReference>
<dbReference type="AlphaFoldDB" id="A0A348XN94"/>
<evidence type="ECO:0000313" key="7">
    <source>
        <dbReference type="Proteomes" id="UP000286928"/>
    </source>
</evidence>
<proteinExistence type="predicted"/>
<evidence type="ECO:0000256" key="2">
    <source>
        <dbReference type="ARBA" id="ARBA00022741"/>
    </source>
</evidence>
<evidence type="ECO:0000256" key="3">
    <source>
        <dbReference type="ARBA" id="ARBA00022840"/>
    </source>
</evidence>
<evidence type="ECO:0000313" key="5">
    <source>
        <dbReference type="EMBL" id="RTH34845.1"/>
    </source>
</evidence>
<dbReference type="GO" id="GO:0005524">
    <property type="term" value="F:ATP binding"/>
    <property type="evidence" value="ECO:0007669"/>
    <property type="project" value="UniProtKB-KW"/>
</dbReference>
<dbReference type="Proteomes" id="UP000286928">
    <property type="component" value="Unassembled WGS sequence"/>
</dbReference>
<evidence type="ECO:0000313" key="6">
    <source>
        <dbReference type="EMBL" id="RTI02701.1"/>
    </source>
</evidence>
<dbReference type="Gene3D" id="3.40.50.300">
    <property type="entry name" value="P-loop containing nucleotide triphosphate hydrolases"/>
    <property type="match status" value="1"/>
</dbReference>
<protein>
    <recommendedName>
        <fullName evidence="4">Branched-chain amino acid ATP-binding cassette transporter C-terminal domain-containing protein</fullName>
    </recommendedName>
</protein>
<evidence type="ECO:0000259" key="4">
    <source>
        <dbReference type="Pfam" id="PF12399"/>
    </source>
</evidence>
<gene>
    <name evidence="6" type="ORF">CSW29_02150</name>
    <name evidence="5" type="ORF">CSW33_00445</name>
</gene>
<dbReference type="SUPFAM" id="SSF52540">
    <property type="entry name" value="P-loop containing nucleoside triphosphate hydrolases"/>
    <property type="match status" value="1"/>
</dbReference>
<evidence type="ECO:0000313" key="8">
    <source>
        <dbReference type="Proteomes" id="UP000288347"/>
    </source>
</evidence>
<keyword evidence="3" id="KW-0067">ATP-binding</keyword>
<dbReference type="PANTHER" id="PTHR45772:SF2">
    <property type="entry name" value="ABC TRANSPORTER ATP-BINDING PROTEIN"/>
    <property type="match status" value="1"/>
</dbReference>
<dbReference type="Proteomes" id="UP000288347">
    <property type="component" value="Unassembled WGS sequence"/>
</dbReference>
<comment type="caution">
    <text evidence="5">The sequence shown here is derived from an EMBL/GenBank/DDBJ whole genome shotgun (WGS) entry which is preliminary data.</text>
</comment>
<dbReference type="EMBL" id="PEMH01000044">
    <property type="protein sequence ID" value="RTI02701.1"/>
    <property type="molecule type" value="Genomic_DNA"/>
</dbReference>
<reference evidence="7 8" key="1">
    <citation type="journal article" date="2019" name="Extremophiles">
        <title>Biogeography of thermophiles and predominance of Thermus scotoductus in domestic water heaters.</title>
        <authorList>
            <person name="Wilpiszeski R.L."/>
            <person name="Zhang Z."/>
            <person name="House C.H."/>
        </authorList>
    </citation>
    <scope>NUCLEOTIDE SEQUENCE [LARGE SCALE GENOMIC DNA]</scope>
    <source>
        <strain evidence="6 8">16_S16</strain>
        <strain evidence="5 7">20_S20</strain>
    </source>
</reference>
<feature type="domain" description="Branched-chain amino acid ATP-binding cassette transporter C-terminal" evidence="4">
    <location>
        <begin position="82"/>
        <end position="107"/>
    </location>
</feature>
<sequence length="109" mass="11987">MGFPLGLGLGPGSFPPFFWLCSWAEVLLLDEPAAGLRAQEKRELASLLRSLAREGYTVLIVDHDMDLIMGLADRVVVMNYGEKIAEGTPKEVQRNPLVRAAYLGEEEVA</sequence>
<dbReference type="InterPro" id="IPR032823">
    <property type="entry name" value="BCA_ABC_TP_C"/>
</dbReference>
<dbReference type="GO" id="GO:0005886">
    <property type="term" value="C:plasma membrane"/>
    <property type="evidence" value="ECO:0007669"/>
    <property type="project" value="TreeGrafter"/>
</dbReference>
<keyword evidence="1" id="KW-0813">Transport</keyword>
<accession>A0A348XN94</accession>
<organism evidence="5 7">
    <name type="scientific">Thermus scotoductus</name>
    <dbReference type="NCBI Taxonomy" id="37636"/>
    <lineage>
        <taxon>Bacteria</taxon>
        <taxon>Thermotogati</taxon>
        <taxon>Deinococcota</taxon>
        <taxon>Deinococci</taxon>
        <taxon>Thermales</taxon>
        <taxon>Thermaceae</taxon>
        <taxon>Thermus</taxon>
    </lineage>
</organism>
<dbReference type="EMBL" id="PEMD01000011">
    <property type="protein sequence ID" value="RTH34845.1"/>
    <property type="molecule type" value="Genomic_DNA"/>
</dbReference>